<reference evidence="2" key="1">
    <citation type="journal article" date="2013" name="Genome Biol. Evol.">
        <title>The genome sequence of Streptomyces lividans 66 reveals a novel tRNA-dependent peptide biosynthetic system within a metal-related genomic island.</title>
        <authorList>
            <person name="Cruz-Morales P."/>
            <person name="Vijgenboom E."/>
            <person name="Iruegas-Bocardo F."/>
            <person name="Girard G."/>
            <person name="Yanez-Guerra L.A."/>
            <person name="Ramos-Aboites H.E."/>
            <person name="Pernodet J.L."/>
            <person name="Anne J."/>
            <person name="van Wezel G.P."/>
            <person name="Barona-Gomez F."/>
        </authorList>
    </citation>
    <scope>NUCLEOTIDE SEQUENCE [LARGE SCALE GENOMIC DNA]</scope>
    <source>
        <strain evidence="2">1326</strain>
    </source>
</reference>
<evidence type="ECO:0000313" key="1">
    <source>
        <dbReference type="EMBL" id="EOY47478.1"/>
    </source>
</evidence>
<sequence>MARVVGTGRCEWPGECLSALGGASYDATVLWMSCAHHV</sequence>
<proteinExistence type="predicted"/>
<dbReference type="Proteomes" id="UP000014062">
    <property type="component" value="Chromosome"/>
</dbReference>
<protein>
    <submittedName>
        <fullName evidence="1">Uncharacterized protein</fullName>
    </submittedName>
</protein>
<accession>A0A7U9HB75</accession>
<evidence type="ECO:0000313" key="2">
    <source>
        <dbReference type="Proteomes" id="UP000014062"/>
    </source>
</evidence>
<dbReference type="AlphaFoldDB" id="A0A7U9HB75"/>
<name>A0A7U9HB75_STRLI</name>
<organism evidence="1 2">
    <name type="scientific">Streptomyces lividans 1326</name>
    <dbReference type="NCBI Taxonomy" id="1200984"/>
    <lineage>
        <taxon>Bacteria</taxon>
        <taxon>Bacillati</taxon>
        <taxon>Actinomycetota</taxon>
        <taxon>Actinomycetes</taxon>
        <taxon>Kitasatosporales</taxon>
        <taxon>Streptomycetaceae</taxon>
        <taxon>Streptomyces</taxon>
    </lineage>
</organism>
<dbReference type="EMBL" id="CM001889">
    <property type="protein sequence ID" value="EOY47478.1"/>
    <property type="molecule type" value="Genomic_DNA"/>
</dbReference>
<gene>
    <name evidence="1" type="ORF">SLI_2763</name>
</gene>